<organism evidence="3 4">
    <name type="scientific">Patiriisocius marinistellae</name>
    <dbReference type="NCBI Taxonomy" id="2494560"/>
    <lineage>
        <taxon>Bacteria</taxon>
        <taxon>Pseudomonadati</taxon>
        <taxon>Bacteroidota</taxon>
        <taxon>Flavobacteriia</taxon>
        <taxon>Flavobacteriales</taxon>
        <taxon>Flavobacteriaceae</taxon>
        <taxon>Patiriisocius</taxon>
    </lineage>
</organism>
<dbReference type="SUPFAM" id="SSF55120">
    <property type="entry name" value="Pseudouridine synthase"/>
    <property type="match status" value="1"/>
</dbReference>
<dbReference type="Pfam" id="PF00849">
    <property type="entry name" value="PseudoU_synth_2"/>
    <property type="match status" value="1"/>
</dbReference>
<dbReference type="GO" id="GO:0001522">
    <property type="term" value="P:pseudouridine synthesis"/>
    <property type="evidence" value="ECO:0007669"/>
    <property type="project" value="InterPro"/>
</dbReference>
<feature type="domain" description="Pseudouridine synthase RsuA/RluA-like" evidence="2">
    <location>
        <begin position="91"/>
        <end position="230"/>
    </location>
</feature>
<dbReference type="PANTHER" id="PTHR21600">
    <property type="entry name" value="MITOCHONDRIAL RNA PSEUDOURIDINE SYNTHASE"/>
    <property type="match status" value="1"/>
</dbReference>
<keyword evidence="1" id="KW-0694">RNA-binding</keyword>
<evidence type="ECO:0000313" key="3">
    <source>
        <dbReference type="EMBL" id="GEQ85825.1"/>
    </source>
</evidence>
<dbReference type="CDD" id="cd02869">
    <property type="entry name" value="PseudoU_synth_RluA_like"/>
    <property type="match status" value="1"/>
</dbReference>
<dbReference type="GO" id="GO:0006396">
    <property type="term" value="P:RNA processing"/>
    <property type="evidence" value="ECO:0007669"/>
    <property type="project" value="UniProtKB-ARBA"/>
</dbReference>
<proteinExistence type="predicted"/>
<dbReference type="Gene3D" id="3.30.2350.10">
    <property type="entry name" value="Pseudouridine synthase"/>
    <property type="match status" value="1"/>
</dbReference>
<evidence type="ECO:0000313" key="4">
    <source>
        <dbReference type="Proteomes" id="UP000326994"/>
    </source>
</evidence>
<dbReference type="EMBL" id="BKCF01000002">
    <property type="protein sequence ID" value="GEQ85825.1"/>
    <property type="molecule type" value="Genomic_DNA"/>
</dbReference>
<comment type="caution">
    <text evidence="3">The sequence shown here is derived from an EMBL/GenBank/DDBJ whole genome shotgun (WGS) entry which is preliminary data.</text>
</comment>
<gene>
    <name evidence="3" type="ORF">ULMS_13330</name>
</gene>
<evidence type="ECO:0000259" key="2">
    <source>
        <dbReference type="Pfam" id="PF00849"/>
    </source>
</evidence>
<reference evidence="3 4" key="1">
    <citation type="submission" date="2019-08" db="EMBL/GenBank/DDBJ databases">
        <title>Ulvibacter marinistellae sp. nov., isolated from a starfish, Patiria pectinifera.</title>
        <authorList>
            <person name="Kawano K."/>
            <person name="Ushijima N."/>
            <person name="Kihara M."/>
            <person name="Itoh H."/>
        </authorList>
    </citation>
    <scope>NUCLEOTIDE SEQUENCE [LARGE SCALE GENOMIC DNA]</scope>
    <source>
        <strain evidence="3 4">KK4</strain>
    </source>
</reference>
<accession>A0A5J4G0I9</accession>
<dbReference type="AlphaFoldDB" id="A0A5J4G0I9"/>
<dbReference type="GO" id="GO:0003723">
    <property type="term" value="F:RNA binding"/>
    <property type="evidence" value="ECO:0007669"/>
    <property type="project" value="UniProtKB-KW"/>
</dbReference>
<dbReference type="InterPro" id="IPR050188">
    <property type="entry name" value="RluA_PseudoU_synthase"/>
</dbReference>
<name>A0A5J4G0I9_9FLAO</name>
<dbReference type="RefSeq" id="WP_235906078.1">
    <property type="nucleotide sequence ID" value="NZ_BKCF01000002.1"/>
</dbReference>
<dbReference type="InterPro" id="IPR020103">
    <property type="entry name" value="PsdUridine_synth_cat_dom_sf"/>
</dbReference>
<keyword evidence="4" id="KW-1185">Reference proteome</keyword>
<dbReference type="Proteomes" id="UP000326994">
    <property type="component" value="Unassembled WGS sequence"/>
</dbReference>
<dbReference type="PROSITE" id="PS50889">
    <property type="entry name" value="S4"/>
    <property type="match status" value="1"/>
</dbReference>
<evidence type="ECO:0000256" key="1">
    <source>
        <dbReference type="PROSITE-ProRule" id="PRU00182"/>
    </source>
</evidence>
<dbReference type="GO" id="GO:0009982">
    <property type="term" value="F:pseudouridine synthase activity"/>
    <property type="evidence" value="ECO:0007669"/>
    <property type="project" value="InterPro"/>
</dbReference>
<protein>
    <submittedName>
        <fullName evidence="3">Pseudouridine synthase</fullName>
    </submittedName>
</protein>
<dbReference type="PROSITE" id="PS01129">
    <property type="entry name" value="PSI_RLU"/>
    <property type="match status" value="1"/>
</dbReference>
<dbReference type="GO" id="GO:0140098">
    <property type="term" value="F:catalytic activity, acting on RNA"/>
    <property type="evidence" value="ECO:0007669"/>
    <property type="project" value="UniProtKB-ARBA"/>
</dbReference>
<dbReference type="InterPro" id="IPR006224">
    <property type="entry name" value="PsdUridine_synth_RluA-like_CS"/>
</dbReference>
<sequence>MINKIIQTHIATPQEHPLRLQEYGVAIFNLLPTKSALKKALKKNQITINGEPATTATFIYGGEKLVFTSETVQREHKSLELKLEVVFEDEHLAIINKPPGILVSGNTFKTVANALINNVKPSKLPTATIPQPVHRLDYPTTGCLLVGKTTNSIIALNKLFEDKAITKTYIAITIDKMPKIGIIDVTIDDKAAVSEFRVLKSVVSERFSLLNLVEVFPQTGRRHQIRKHLSYIKNPILGDVNYGNEPHILKGKGLYLHASSLKFKHPFTTESMEITIPVPKKFKNIFPKYFKI</sequence>
<dbReference type="InterPro" id="IPR006145">
    <property type="entry name" value="PsdUridine_synth_RsuA/RluA"/>
</dbReference>